<protein>
    <submittedName>
        <fullName evidence="4">C2H2-type domain-containing protein</fullName>
    </submittedName>
</protein>
<proteinExistence type="predicted"/>
<dbReference type="WBParaSite" id="ASIM_0001799301-mRNA-1">
    <property type="protein sequence ID" value="ASIM_0001799301-mRNA-1"/>
    <property type="gene ID" value="ASIM_0001799301"/>
</dbReference>
<evidence type="ECO:0000313" key="3">
    <source>
        <dbReference type="Proteomes" id="UP000267096"/>
    </source>
</evidence>
<evidence type="ECO:0000313" key="2">
    <source>
        <dbReference type="EMBL" id="VDK60285.1"/>
    </source>
</evidence>
<keyword evidence="3" id="KW-1185">Reference proteome</keyword>
<organism evidence="4">
    <name type="scientific">Anisakis simplex</name>
    <name type="common">Herring worm</name>
    <dbReference type="NCBI Taxonomy" id="6269"/>
    <lineage>
        <taxon>Eukaryota</taxon>
        <taxon>Metazoa</taxon>
        <taxon>Ecdysozoa</taxon>
        <taxon>Nematoda</taxon>
        <taxon>Chromadorea</taxon>
        <taxon>Rhabditida</taxon>
        <taxon>Spirurina</taxon>
        <taxon>Ascaridomorpha</taxon>
        <taxon>Ascaridoidea</taxon>
        <taxon>Anisakidae</taxon>
        <taxon>Anisakis</taxon>
        <taxon>Anisakis simplex complex</taxon>
    </lineage>
</organism>
<evidence type="ECO:0000256" key="1">
    <source>
        <dbReference type="SAM" id="MobiDB-lite"/>
    </source>
</evidence>
<reference evidence="2 3" key="2">
    <citation type="submission" date="2018-11" db="EMBL/GenBank/DDBJ databases">
        <authorList>
            <consortium name="Pathogen Informatics"/>
        </authorList>
    </citation>
    <scope>NUCLEOTIDE SEQUENCE [LARGE SCALE GENOMIC DNA]</scope>
</reference>
<accession>A0A0M3KAJ7</accession>
<gene>
    <name evidence="2" type="ORF">ASIM_LOCUS17395</name>
</gene>
<reference evidence="4" key="1">
    <citation type="submission" date="2017-02" db="UniProtKB">
        <authorList>
            <consortium name="WormBaseParasite"/>
        </authorList>
    </citation>
    <scope>IDENTIFICATION</scope>
</reference>
<evidence type="ECO:0000313" key="4">
    <source>
        <dbReference type="WBParaSite" id="ASIM_0001799301-mRNA-1"/>
    </source>
</evidence>
<feature type="compositionally biased region" description="Low complexity" evidence="1">
    <location>
        <begin position="58"/>
        <end position="71"/>
    </location>
</feature>
<dbReference type="Proteomes" id="UP000267096">
    <property type="component" value="Unassembled WGS sequence"/>
</dbReference>
<dbReference type="EMBL" id="UYRR01034072">
    <property type="protein sequence ID" value="VDK60285.1"/>
    <property type="molecule type" value="Genomic_DNA"/>
</dbReference>
<name>A0A0M3KAJ7_ANISI</name>
<dbReference type="AlphaFoldDB" id="A0A0M3KAJ7"/>
<dbReference type="Gene3D" id="3.30.160.60">
    <property type="entry name" value="Classic Zinc Finger"/>
    <property type="match status" value="1"/>
</dbReference>
<feature type="region of interest" description="Disordered" evidence="1">
    <location>
        <begin position="52"/>
        <end position="71"/>
    </location>
</feature>
<sequence length="243" mass="26736">MMDYGGYFAAQSAAAIDRGATEAAGQAMNPFNLNAAANLSFAANGVTAGAYGTSGMPQQHQHQQQQQHHSQLYGPYAASYGQLAAGTASSVSLDNLEVHLWACHIRSFPYRCAKCGYPALNSKALITHFSESHDMDTDTNSQCVEFKRRIDHEIRLRELISRSLIFAAVEDGTDSGECQEDGLFLSENDCANNIELIRTDDNVNEALDDETKQQYIIHQISQPDQIDQDQEPVCDVPDQFIQA</sequence>